<dbReference type="AlphaFoldDB" id="A0A6J6IDV0"/>
<dbReference type="InterPro" id="IPR013324">
    <property type="entry name" value="RNA_pol_sigma_r3/r4-like"/>
</dbReference>
<accession>A0A6J6IDV0</accession>
<sequence>MKSEPANFTIHSSETYVKVVIRRAFTLALSKTGHRADSDDIAQIVGIQFLSDADNIMATYEPEVFAAVAVKNRINDFHRTERVQTGSGARLHKDPDGTVRSGRKNVILETVTEHGEVPLAGHVDFASDLIDSIELLEAIALLDPIDQQLVRDVFIEGFSVTDAARRLGLGRSGASRRLTAARRVISGHVMAA</sequence>
<proteinExistence type="predicted"/>
<dbReference type="InterPro" id="IPR036388">
    <property type="entry name" value="WH-like_DNA-bd_sf"/>
</dbReference>
<reference evidence="2" key="1">
    <citation type="submission" date="2020-05" db="EMBL/GenBank/DDBJ databases">
        <authorList>
            <person name="Chiriac C."/>
            <person name="Salcher M."/>
            <person name="Ghai R."/>
            <person name="Kavagutti S V."/>
        </authorList>
    </citation>
    <scope>NUCLEOTIDE SEQUENCE</scope>
</reference>
<evidence type="ECO:0000259" key="1">
    <source>
        <dbReference type="Pfam" id="PF07638"/>
    </source>
</evidence>
<dbReference type="InterPro" id="IPR053812">
    <property type="entry name" value="HTH_Sigma70_ECF-like"/>
</dbReference>
<dbReference type="SUPFAM" id="SSF88659">
    <property type="entry name" value="Sigma3 and sigma4 domains of RNA polymerase sigma factors"/>
    <property type="match status" value="1"/>
</dbReference>
<feature type="domain" description="RNA polymerase sigma-70 ECF-like HTH" evidence="1">
    <location>
        <begin position="121"/>
        <end position="185"/>
    </location>
</feature>
<protein>
    <submittedName>
        <fullName evidence="2">Unannotated protein</fullName>
    </submittedName>
</protein>
<gene>
    <name evidence="2" type="ORF">UFOPK1835_01918</name>
</gene>
<dbReference type="Pfam" id="PF07638">
    <property type="entry name" value="Sigma70_ECF"/>
    <property type="match status" value="1"/>
</dbReference>
<evidence type="ECO:0000313" key="2">
    <source>
        <dbReference type="EMBL" id="CAB4622717.1"/>
    </source>
</evidence>
<dbReference type="Gene3D" id="1.10.10.10">
    <property type="entry name" value="Winged helix-like DNA-binding domain superfamily/Winged helix DNA-binding domain"/>
    <property type="match status" value="1"/>
</dbReference>
<organism evidence="2">
    <name type="scientific">freshwater metagenome</name>
    <dbReference type="NCBI Taxonomy" id="449393"/>
    <lineage>
        <taxon>unclassified sequences</taxon>
        <taxon>metagenomes</taxon>
        <taxon>ecological metagenomes</taxon>
    </lineage>
</organism>
<name>A0A6J6IDV0_9ZZZZ</name>
<dbReference type="EMBL" id="CAEZUP010000116">
    <property type="protein sequence ID" value="CAB4622717.1"/>
    <property type="molecule type" value="Genomic_DNA"/>
</dbReference>